<evidence type="ECO:0000256" key="2">
    <source>
        <dbReference type="ARBA" id="ARBA00022670"/>
    </source>
</evidence>
<evidence type="ECO:0000256" key="1">
    <source>
        <dbReference type="ARBA" id="ARBA00005234"/>
    </source>
</evidence>
<dbReference type="InterPro" id="IPR003653">
    <property type="entry name" value="Peptidase_C48_C"/>
</dbReference>
<evidence type="ECO:0000313" key="5">
    <source>
        <dbReference type="EMBL" id="BBN68977.1"/>
    </source>
</evidence>
<dbReference type="EMBL" id="AP021006">
    <property type="protein sequence ID" value="BBN68977.1"/>
    <property type="molecule type" value="Genomic_DNA"/>
</dbReference>
<dbReference type="Gene3D" id="3.40.395.10">
    <property type="entry name" value="Adenoviral Proteinase, Chain A"/>
    <property type="match status" value="1"/>
</dbReference>
<gene>
    <name evidence="5" type="ORF">Prudu_669S000100</name>
</gene>
<dbReference type="SUPFAM" id="SSF54001">
    <property type="entry name" value="Cysteine proteinases"/>
    <property type="match status" value="1"/>
</dbReference>
<accession>A0A5H2XLG0</accession>
<dbReference type="GO" id="GO:0008234">
    <property type="term" value="F:cysteine-type peptidase activity"/>
    <property type="evidence" value="ECO:0007669"/>
    <property type="project" value="InterPro"/>
</dbReference>
<organism evidence="5">
    <name type="scientific">Prunus dulcis</name>
    <name type="common">Almond</name>
    <name type="synonym">Amygdalus dulcis</name>
    <dbReference type="NCBI Taxonomy" id="3755"/>
    <lineage>
        <taxon>Eukaryota</taxon>
        <taxon>Viridiplantae</taxon>
        <taxon>Streptophyta</taxon>
        <taxon>Embryophyta</taxon>
        <taxon>Tracheophyta</taxon>
        <taxon>Spermatophyta</taxon>
        <taxon>Magnoliopsida</taxon>
        <taxon>eudicotyledons</taxon>
        <taxon>Gunneridae</taxon>
        <taxon>Pentapetalae</taxon>
        <taxon>rosids</taxon>
        <taxon>fabids</taxon>
        <taxon>Rosales</taxon>
        <taxon>Rosaceae</taxon>
        <taxon>Amygdaloideae</taxon>
        <taxon>Amygdaleae</taxon>
        <taxon>Prunus</taxon>
    </lineage>
</organism>
<proteinExistence type="inferred from homology"/>
<keyword evidence="2" id="KW-0645">Protease</keyword>
<reference evidence="5" key="1">
    <citation type="journal article" date="2019" name="Science">
        <title>Mutation of a bHLH transcription factor allowed almond domestication.</title>
        <authorList>
            <person name="Sanchez-Perez R."/>
            <person name="Pavan S."/>
            <person name="Mazzeo R."/>
            <person name="Moldovan C."/>
            <person name="Aiese Cigliano R."/>
            <person name="Del Cueto J."/>
            <person name="Ricciardi F."/>
            <person name="Lotti C."/>
            <person name="Ricciardi L."/>
            <person name="Dicenta F."/>
            <person name="Lopez-Marques R.L."/>
            <person name="Lindberg Moller B."/>
        </authorList>
    </citation>
    <scope>NUCLEOTIDE SEQUENCE</scope>
</reference>
<evidence type="ECO:0000259" key="4">
    <source>
        <dbReference type="Pfam" id="PF02902"/>
    </source>
</evidence>
<dbReference type="InterPro" id="IPR038765">
    <property type="entry name" value="Papain-like_cys_pep_sf"/>
</dbReference>
<comment type="similarity">
    <text evidence="1">Belongs to the peptidase C48 family.</text>
</comment>
<evidence type="ECO:0000256" key="3">
    <source>
        <dbReference type="ARBA" id="ARBA00022801"/>
    </source>
</evidence>
<feature type="domain" description="Ubiquitin-like protease family profile" evidence="4">
    <location>
        <begin position="65"/>
        <end position="131"/>
    </location>
</feature>
<keyword evidence="3" id="KW-0378">Hydrolase</keyword>
<protein>
    <recommendedName>
        <fullName evidence="4">Ubiquitin-like protease family profile domain-containing protein</fullName>
    </recommendedName>
</protein>
<dbReference type="AlphaFoldDB" id="A0A5H2XLG0"/>
<dbReference type="Pfam" id="PF02902">
    <property type="entry name" value="Peptidase_C48"/>
    <property type="match status" value="1"/>
</dbReference>
<name>A0A5H2XLG0_PRUDU</name>
<dbReference type="GO" id="GO:0006508">
    <property type="term" value="P:proteolysis"/>
    <property type="evidence" value="ECO:0007669"/>
    <property type="project" value="UniProtKB-KW"/>
</dbReference>
<sequence length="143" mass="16314">MEEIGATVVAVYMRYLHDVLKQANMCSMVGFIDPATPSLDLADCESKEGNRLFSGSSAQVIVWSMKRQKHREQCYKNINSHIARAGRKAVIWKTLSGTPKQPSSVECGYYVMRFMRDIIMDPSLAFENKYAKGNRKRHTPKKH</sequence>